<protein>
    <submittedName>
        <fullName evidence="5">PHP domain-like protein</fullName>
    </submittedName>
</protein>
<dbReference type="EMBL" id="KV425894">
    <property type="protein sequence ID" value="KZW01406.1"/>
    <property type="molecule type" value="Genomic_DNA"/>
</dbReference>
<organism evidence="5 6">
    <name type="scientific">Exidia glandulosa HHB12029</name>
    <dbReference type="NCBI Taxonomy" id="1314781"/>
    <lineage>
        <taxon>Eukaryota</taxon>
        <taxon>Fungi</taxon>
        <taxon>Dikarya</taxon>
        <taxon>Basidiomycota</taxon>
        <taxon>Agaricomycotina</taxon>
        <taxon>Agaricomycetes</taxon>
        <taxon>Auriculariales</taxon>
        <taxon>Exidiaceae</taxon>
        <taxon>Exidia</taxon>
    </lineage>
</organism>
<accession>A0A165NYP3</accession>
<keyword evidence="6" id="KW-1185">Reference proteome</keyword>
<feature type="compositionally biased region" description="Pro residues" evidence="4">
    <location>
        <begin position="9"/>
        <end position="19"/>
    </location>
</feature>
<dbReference type="SUPFAM" id="SSF89550">
    <property type="entry name" value="PHP domain-like"/>
    <property type="match status" value="1"/>
</dbReference>
<dbReference type="AlphaFoldDB" id="A0A165NYP3"/>
<dbReference type="Pfam" id="PF01876">
    <property type="entry name" value="RNase_P_p30"/>
    <property type="match status" value="1"/>
</dbReference>
<evidence type="ECO:0000256" key="3">
    <source>
        <dbReference type="ARBA" id="ARBA00022694"/>
    </source>
</evidence>
<evidence type="ECO:0000313" key="5">
    <source>
        <dbReference type="EMBL" id="KZW01406.1"/>
    </source>
</evidence>
<name>A0A165NYP3_EXIGL</name>
<dbReference type="InParanoid" id="A0A165NYP3"/>
<dbReference type="GO" id="GO:0003723">
    <property type="term" value="F:RNA binding"/>
    <property type="evidence" value="ECO:0007669"/>
    <property type="project" value="TreeGrafter"/>
</dbReference>
<dbReference type="GO" id="GO:0005655">
    <property type="term" value="C:nucleolar ribonuclease P complex"/>
    <property type="evidence" value="ECO:0007669"/>
    <property type="project" value="TreeGrafter"/>
</dbReference>
<comment type="subcellular location">
    <subcellularLocation>
        <location evidence="1">Nucleus</location>
    </subcellularLocation>
</comment>
<dbReference type="OrthoDB" id="17948at2759"/>
<feature type="compositionally biased region" description="Low complexity" evidence="4">
    <location>
        <begin position="298"/>
        <end position="307"/>
    </location>
</feature>
<dbReference type="FunCoup" id="A0A165NYP3">
    <property type="interactions" value="460"/>
</dbReference>
<dbReference type="PANTHER" id="PTHR13031">
    <property type="entry name" value="RIBONUCLEASE P SUBUNIT P30"/>
    <property type="match status" value="1"/>
</dbReference>
<dbReference type="InterPro" id="IPR016195">
    <property type="entry name" value="Pol/histidinol_Pase-like"/>
</dbReference>
<reference evidence="5 6" key="1">
    <citation type="journal article" date="2016" name="Mol. Biol. Evol.">
        <title>Comparative Genomics of Early-Diverging Mushroom-Forming Fungi Provides Insights into the Origins of Lignocellulose Decay Capabilities.</title>
        <authorList>
            <person name="Nagy L.G."/>
            <person name="Riley R."/>
            <person name="Tritt A."/>
            <person name="Adam C."/>
            <person name="Daum C."/>
            <person name="Floudas D."/>
            <person name="Sun H."/>
            <person name="Yadav J.S."/>
            <person name="Pangilinan J."/>
            <person name="Larsson K.H."/>
            <person name="Matsuura K."/>
            <person name="Barry K."/>
            <person name="Labutti K."/>
            <person name="Kuo R."/>
            <person name="Ohm R.A."/>
            <person name="Bhattacharya S.S."/>
            <person name="Shirouzu T."/>
            <person name="Yoshinaga Y."/>
            <person name="Martin F.M."/>
            <person name="Grigoriev I.V."/>
            <person name="Hibbett D.S."/>
        </authorList>
    </citation>
    <scope>NUCLEOTIDE SEQUENCE [LARGE SCALE GENOMIC DNA]</scope>
    <source>
        <strain evidence="5 6">HHB12029</strain>
    </source>
</reference>
<dbReference type="Gene3D" id="3.20.20.140">
    <property type="entry name" value="Metal-dependent hydrolases"/>
    <property type="match status" value="1"/>
</dbReference>
<dbReference type="STRING" id="1314781.A0A165NYP3"/>
<evidence type="ECO:0000256" key="2">
    <source>
        <dbReference type="ARBA" id="ARBA00007331"/>
    </source>
</evidence>
<keyword evidence="3" id="KW-0819">tRNA processing</keyword>
<evidence type="ECO:0000313" key="6">
    <source>
        <dbReference type="Proteomes" id="UP000077266"/>
    </source>
</evidence>
<dbReference type="InterPro" id="IPR002738">
    <property type="entry name" value="RNase_P_p30"/>
</dbReference>
<dbReference type="GO" id="GO:0008033">
    <property type="term" value="P:tRNA processing"/>
    <property type="evidence" value="ECO:0007669"/>
    <property type="project" value="UniProtKB-KW"/>
</dbReference>
<feature type="region of interest" description="Disordered" evidence="4">
    <location>
        <begin position="1"/>
        <end position="44"/>
    </location>
</feature>
<sequence>MFFELDVPVPEPALSPPPGASSSGGGGKKGKQKATTATQPQQEKAAPPLLFNAAQIASIEARIELLAQLGYSVLVLSQTVRAPIDTRNFVNVLAGLLPVLKRPPGVVLASRLTMVLDSDCDSSFGLAQANLSLFEPYDILALRPLTPATFSSACIAHSLPSQLTAHIISIPLSPRIPYPLKHTLVRTARKNGVVFELCGAGAVKGEEGWWGSAREVVRVSKGRNVVLSGGGEARAPRDWSNIGSLIDLTREQAHDAVTSVARSVLIRARSRKTYRSVLSAPKLIVPGIAPEPDHLADALDQPAAAASDSEDSDEEEGAVAGKRKREGGGGGGGRKKKKKKR</sequence>
<feature type="compositionally biased region" description="Low complexity" evidence="4">
    <location>
        <begin position="33"/>
        <end position="44"/>
    </location>
</feature>
<dbReference type="Proteomes" id="UP000077266">
    <property type="component" value="Unassembled WGS sequence"/>
</dbReference>
<proteinExistence type="inferred from homology"/>
<comment type="similarity">
    <text evidence="2">Belongs to the eukaryotic/archaeal RNase P protein component 3 family.</text>
</comment>
<evidence type="ECO:0000256" key="1">
    <source>
        <dbReference type="ARBA" id="ARBA00004123"/>
    </source>
</evidence>
<feature type="region of interest" description="Disordered" evidence="4">
    <location>
        <begin position="293"/>
        <end position="341"/>
    </location>
</feature>
<dbReference type="PANTHER" id="PTHR13031:SF0">
    <property type="entry name" value="RIBONUCLEASE P PROTEIN SUBUNIT P30"/>
    <property type="match status" value="1"/>
</dbReference>
<evidence type="ECO:0000256" key="4">
    <source>
        <dbReference type="SAM" id="MobiDB-lite"/>
    </source>
</evidence>
<gene>
    <name evidence="5" type="ORF">EXIGLDRAFT_638449</name>
</gene>
<feature type="compositionally biased region" description="Acidic residues" evidence="4">
    <location>
        <begin position="308"/>
        <end position="317"/>
    </location>
</feature>